<organism evidence="1 2">
    <name type="scientific">Staurois parvus</name>
    <dbReference type="NCBI Taxonomy" id="386267"/>
    <lineage>
        <taxon>Eukaryota</taxon>
        <taxon>Metazoa</taxon>
        <taxon>Chordata</taxon>
        <taxon>Craniata</taxon>
        <taxon>Vertebrata</taxon>
        <taxon>Euteleostomi</taxon>
        <taxon>Amphibia</taxon>
        <taxon>Batrachia</taxon>
        <taxon>Anura</taxon>
        <taxon>Neobatrachia</taxon>
        <taxon>Ranoidea</taxon>
        <taxon>Ranidae</taxon>
        <taxon>Staurois</taxon>
    </lineage>
</organism>
<dbReference type="Proteomes" id="UP001162483">
    <property type="component" value="Unassembled WGS sequence"/>
</dbReference>
<keyword evidence="2" id="KW-1185">Reference proteome</keyword>
<proteinExistence type="predicted"/>
<evidence type="ECO:0000313" key="2">
    <source>
        <dbReference type="Proteomes" id="UP001162483"/>
    </source>
</evidence>
<protein>
    <submittedName>
        <fullName evidence="1">Uncharacterized protein</fullName>
    </submittedName>
</protein>
<comment type="caution">
    <text evidence="1">The sequence shown here is derived from an EMBL/GenBank/DDBJ whole genome shotgun (WGS) entry which is preliminary data.</text>
</comment>
<accession>A0ABN9AXI3</accession>
<reference evidence="1" key="1">
    <citation type="submission" date="2023-05" db="EMBL/GenBank/DDBJ databases">
        <authorList>
            <person name="Stuckert A."/>
        </authorList>
    </citation>
    <scope>NUCLEOTIDE SEQUENCE</scope>
</reference>
<name>A0ABN9AXI3_9NEOB</name>
<dbReference type="EMBL" id="CATNWA010001610">
    <property type="protein sequence ID" value="CAI9540744.1"/>
    <property type="molecule type" value="Genomic_DNA"/>
</dbReference>
<feature type="non-terminal residue" evidence="1">
    <location>
        <position position="1"/>
    </location>
</feature>
<gene>
    <name evidence="1" type="ORF">SPARVUS_LOCUS1800723</name>
</gene>
<sequence length="78" mass="8582">RAAIGSYSCLSLGPGWRFPTGTRRSPRNTDGERSVCKQHRFLPCQLQHAALYCSAACLPSKIEHTAHSKSTHSTQLTL</sequence>
<evidence type="ECO:0000313" key="1">
    <source>
        <dbReference type="EMBL" id="CAI9540744.1"/>
    </source>
</evidence>